<comment type="caution">
    <text evidence="3">The sequence shown here is derived from an EMBL/GenBank/DDBJ whole genome shotgun (WGS) entry which is preliminary data.</text>
</comment>
<dbReference type="AlphaFoldDB" id="A0A7Y4GZB5"/>
<sequence>MSITVKTFPVNWLDNDQVHVVVAQPRPYGDEVLTSQAPRPEVLATLMDLLAGDRKLGELVTAGRPAVVLFPELALAPRDWQQVDEAIRSYPAPVILICGFGVMTGAELLSWVAEVPSVTSRDAVWTPETAPAAGRIYNGGWCWIHQPAQFTSCIAFQKLSAEQRGEIRIESLDTGRNLLRIELNDLAIYPVICSDFFALVSGERLIARKIKDHLAANGSDSRKILVAGLLAQHKGHIEWRTAISDMTRFIDMDRVNVCLSNWAFDILHSEEPEDCWRDYSGVYLARERKASLIEMNAVRPFQTDTIDASVSRLTDACVMGGPVRWSFSTIAKHIWSVTHGYLIASDGRLSAPCCSDPAKYEFLRLIRRLSEPATIPAAAKTPPMLAGLRSLRDHLISTVNPKPNEVLQLLLLGRRDALPVLTADQIPKFWVELDQGSKALGILSMAAGVVWQQASDGSGQLFHANDNIELLVWRSQDFALVVWRAIERWREEVHLTTPLIVFAKATGAAANVPPVSRRRTDVTSSPPSNVRSAVEPQGKRRILLVDMDYLSVHLHEADVPSCLQAVNATLAAKTAEVKTQ</sequence>
<evidence type="ECO:0000256" key="1">
    <source>
        <dbReference type="SAM" id="MobiDB-lite"/>
    </source>
</evidence>
<dbReference type="EMBL" id="JAAVLW010000001">
    <property type="protein sequence ID" value="NOJ44724.1"/>
    <property type="molecule type" value="Genomic_DNA"/>
</dbReference>
<reference evidence="3 4" key="1">
    <citation type="submission" date="2020-03" db="EMBL/GenBank/DDBJ databases">
        <title>Bradyrhizobium diversity isolated from nodules of Muelleranthus trifoliolatus.</title>
        <authorList>
            <person name="Klepa M."/>
            <person name="Helene L."/>
            <person name="Hungria M."/>
        </authorList>
    </citation>
    <scope>NUCLEOTIDE SEQUENCE [LARGE SCALE GENOMIC DNA]</scope>
    <source>
        <strain evidence="3 4">WSM 1744</strain>
    </source>
</reference>
<evidence type="ECO:0000313" key="3">
    <source>
        <dbReference type="EMBL" id="NOJ44724.1"/>
    </source>
</evidence>
<dbReference type="RefSeq" id="WP_171707669.1">
    <property type="nucleotide sequence ID" value="NZ_JAAVLW010000001.1"/>
</dbReference>
<feature type="compositionally biased region" description="Polar residues" evidence="1">
    <location>
        <begin position="522"/>
        <end position="531"/>
    </location>
</feature>
<gene>
    <name evidence="3" type="ORF">HCN50_00335</name>
</gene>
<accession>A0A7Y4GZB5</accession>
<feature type="domain" description="ABC-three component systems C-terminal" evidence="2">
    <location>
        <begin position="363"/>
        <end position="527"/>
    </location>
</feature>
<dbReference type="Proteomes" id="UP000528734">
    <property type="component" value="Unassembled WGS sequence"/>
</dbReference>
<evidence type="ECO:0000313" key="4">
    <source>
        <dbReference type="Proteomes" id="UP000528734"/>
    </source>
</evidence>
<dbReference type="Pfam" id="PF20395">
    <property type="entry name" value="CTD3"/>
    <property type="match status" value="1"/>
</dbReference>
<evidence type="ECO:0000259" key="2">
    <source>
        <dbReference type="Pfam" id="PF20395"/>
    </source>
</evidence>
<organism evidence="3 4">
    <name type="scientific">Bradyrhizobium archetypum</name>
    <dbReference type="NCBI Taxonomy" id="2721160"/>
    <lineage>
        <taxon>Bacteria</taxon>
        <taxon>Pseudomonadati</taxon>
        <taxon>Pseudomonadota</taxon>
        <taxon>Alphaproteobacteria</taxon>
        <taxon>Hyphomicrobiales</taxon>
        <taxon>Nitrobacteraceae</taxon>
        <taxon>Bradyrhizobium</taxon>
    </lineage>
</organism>
<proteinExistence type="predicted"/>
<protein>
    <recommendedName>
        <fullName evidence="2">ABC-three component systems C-terminal domain-containing protein</fullName>
    </recommendedName>
</protein>
<name>A0A7Y4GZB5_9BRAD</name>
<dbReference type="InterPro" id="IPR046870">
    <property type="entry name" value="ABC-3C_CTD3"/>
</dbReference>
<keyword evidence="4" id="KW-1185">Reference proteome</keyword>
<feature type="region of interest" description="Disordered" evidence="1">
    <location>
        <begin position="513"/>
        <end position="535"/>
    </location>
</feature>